<sequence>MLIRIIAPLRVLRPYTRPHRFQQHARAMSSFNLNKEIFNPGLYKQIRDIWFKDTPIGATEIDMSVAKQWFMASAEEKADFDGICRHNFARALEAVGPDQFPNPSAEPFLREIEQAVQNNPTDGGAEAACTALSIVLLLDQITRNIYRNQEGLVKVYNHYDIICFSLMSRLLSTDTPLVRPDLHSQWRKSPIFRLWFYLPLIHNEDLNMLEKAIEIEEELEKELDGEEDFENAKMFVQEGLKSTREHRDILRKFGRYPHRNISLGRESTEEEKKFLTEGGATFGVAQTEEK</sequence>
<name>A0A9P9IM35_9PLEO</name>
<evidence type="ECO:0000313" key="1">
    <source>
        <dbReference type="EMBL" id="KAH7124145.1"/>
    </source>
</evidence>
<dbReference type="EMBL" id="JAGMWT010000008">
    <property type="protein sequence ID" value="KAH7124145.1"/>
    <property type="molecule type" value="Genomic_DNA"/>
</dbReference>
<organism evidence="1 2">
    <name type="scientific">Dendryphion nanum</name>
    <dbReference type="NCBI Taxonomy" id="256645"/>
    <lineage>
        <taxon>Eukaryota</taxon>
        <taxon>Fungi</taxon>
        <taxon>Dikarya</taxon>
        <taxon>Ascomycota</taxon>
        <taxon>Pezizomycotina</taxon>
        <taxon>Dothideomycetes</taxon>
        <taxon>Pleosporomycetidae</taxon>
        <taxon>Pleosporales</taxon>
        <taxon>Torulaceae</taxon>
        <taxon>Dendryphion</taxon>
    </lineage>
</organism>
<reference evidence="1" key="1">
    <citation type="journal article" date="2021" name="Nat. Commun.">
        <title>Genetic determinants of endophytism in the Arabidopsis root mycobiome.</title>
        <authorList>
            <person name="Mesny F."/>
            <person name="Miyauchi S."/>
            <person name="Thiergart T."/>
            <person name="Pickel B."/>
            <person name="Atanasova L."/>
            <person name="Karlsson M."/>
            <person name="Huettel B."/>
            <person name="Barry K.W."/>
            <person name="Haridas S."/>
            <person name="Chen C."/>
            <person name="Bauer D."/>
            <person name="Andreopoulos W."/>
            <person name="Pangilinan J."/>
            <person name="LaButti K."/>
            <person name="Riley R."/>
            <person name="Lipzen A."/>
            <person name="Clum A."/>
            <person name="Drula E."/>
            <person name="Henrissat B."/>
            <person name="Kohler A."/>
            <person name="Grigoriev I.V."/>
            <person name="Martin F.M."/>
            <person name="Hacquard S."/>
        </authorList>
    </citation>
    <scope>NUCLEOTIDE SEQUENCE</scope>
    <source>
        <strain evidence="1">MPI-CAGE-CH-0243</strain>
    </source>
</reference>
<comment type="caution">
    <text evidence="1">The sequence shown here is derived from an EMBL/GenBank/DDBJ whole genome shotgun (WGS) entry which is preliminary data.</text>
</comment>
<dbReference type="OrthoDB" id="414698at2759"/>
<proteinExistence type="predicted"/>
<dbReference type="Proteomes" id="UP000700596">
    <property type="component" value="Unassembled WGS sequence"/>
</dbReference>
<evidence type="ECO:0000313" key="2">
    <source>
        <dbReference type="Proteomes" id="UP000700596"/>
    </source>
</evidence>
<dbReference type="SUPFAM" id="SSF48452">
    <property type="entry name" value="TPR-like"/>
    <property type="match status" value="1"/>
</dbReference>
<dbReference type="Pfam" id="PF06041">
    <property type="entry name" value="DUF924"/>
    <property type="match status" value="1"/>
</dbReference>
<evidence type="ECO:0008006" key="3">
    <source>
        <dbReference type="Google" id="ProtNLM"/>
    </source>
</evidence>
<dbReference type="InterPro" id="IPR011990">
    <property type="entry name" value="TPR-like_helical_dom_sf"/>
</dbReference>
<gene>
    <name evidence="1" type="ORF">B0J11DRAFT_435696</name>
</gene>
<dbReference type="AlphaFoldDB" id="A0A9P9IM35"/>
<dbReference type="Gene3D" id="1.20.58.320">
    <property type="entry name" value="TPR-like"/>
    <property type="match status" value="1"/>
</dbReference>
<protein>
    <recommendedName>
        <fullName evidence="3">DUF924-domain-containing protein</fullName>
    </recommendedName>
</protein>
<keyword evidence="2" id="KW-1185">Reference proteome</keyword>
<dbReference type="InterPro" id="IPR010323">
    <property type="entry name" value="DUF924"/>
</dbReference>
<dbReference type="Gene3D" id="1.25.40.10">
    <property type="entry name" value="Tetratricopeptide repeat domain"/>
    <property type="match status" value="1"/>
</dbReference>
<accession>A0A9P9IM35</accession>